<comment type="similarity">
    <text evidence="1 7">Belongs to the NMD3 family.</text>
</comment>
<dbReference type="OrthoDB" id="203821at2759"/>
<dbReference type="InterPro" id="IPR007064">
    <property type="entry name" value="Nmd3_N"/>
</dbReference>
<dbReference type="Proteomes" id="UP000019763">
    <property type="component" value="Unassembled WGS sequence"/>
</dbReference>
<dbReference type="GO" id="GO:0005634">
    <property type="term" value="C:nucleus"/>
    <property type="evidence" value="ECO:0007669"/>
    <property type="project" value="UniProtKB-SubCell"/>
</dbReference>
<dbReference type="InterPro" id="IPR039768">
    <property type="entry name" value="Nmd3"/>
</dbReference>
<evidence type="ECO:0000259" key="10">
    <source>
        <dbReference type="Pfam" id="PF21193"/>
    </source>
</evidence>
<dbReference type="GO" id="GO:0000055">
    <property type="term" value="P:ribosomal large subunit export from nucleus"/>
    <property type="evidence" value="ECO:0007669"/>
    <property type="project" value="TreeGrafter"/>
</dbReference>
<evidence type="ECO:0000259" key="8">
    <source>
        <dbReference type="Pfam" id="PF04981"/>
    </source>
</evidence>
<dbReference type="GO" id="GO:0005737">
    <property type="term" value="C:cytoplasm"/>
    <property type="evidence" value="ECO:0007669"/>
    <property type="project" value="UniProtKB-SubCell"/>
</dbReference>
<protein>
    <recommendedName>
        <fullName evidence="2 7">60S ribosomal export protein NMD3</fullName>
    </recommendedName>
</protein>
<keyword evidence="12" id="KW-1185">Reference proteome</keyword>
<evidence type="ECO:0000256" key="6">
    <source>
        <dbReference type="ARBA" id="ARBA00023242"/>
    </source>
</evidence>
<evidence type="ECO:0000256" key="7">
    <source>
        <dbReference type="RuleBase" id="RU364108"/>
    </source>
</evidence>
<dbReference type="RefSeq" id="XP_011134053.1">
    <property type="nucleotide sequence ID" value="XM_011135751.1"/>
</dbReference>
<organism evidence="11 12">
    <name type="scientific">Gregarina niphandrodes</name>
    <name type="common">Septate eugregarine</name>
    <dbReference type="NCBI Taxonomy" id="110365"/>
    <lineage>
        <taxon>Eukaryota</taxon>
        <taxon>Sar</taxon>
        <taxon>Alveolata</taxon>
        <taxon>Apicomplexa</taxon>
        <taxon>Conoidasida</taxon>
        <taxon>Gregarinasina</taxon>
        <taxon>Eugregarinorida</taxon>
        <taxon>Gregarinidae</taxon>
        <taxon>Gregarina</taxon>
    </lineage>
</organism>
<dbReference type="GO" id="GO:0015031">
    <property type="term" value="P:protein transport"/>
    <property type="evidence" value="ECO:0007669"/>
    <property type="project" value="UniProtKB-KW"/>
</dbReference>
<dbReference type="InterPro" id="IPR048898">
    <property type="entry name" value="OB_NMD3"/>
</dbReference>
<name>A0A023B6D8_GRENI</name>
<keyword evidence="4 7" id="KW-0963">Cytoplasm</keyword>
<evidence type="ECO:0000256" key="3">
    <source>
        <dbReference type="ARBA" id="ARBA00022448"/>
    </source>
</evidence>
<accession>A0A023B6D8</accession>
<keyword evidence="3 7" id="KW-0813">Transport</keyword>
<evidence type="ECO:0000313" key="12">
    <source>
        <dbReference type="Proteomes" id="UP000019763"/>
    </source>
</evidence>
<dbReference type="Pfam" id="PF04981">
    <property type="entry name" value="NMD3"/>
    <property type="match status" value="1"/>
</dbReference>
<dbReference type="GO" id="GO:0043023">
    <property type="term" value="F:ribosomal large subunit binding"/>
    <property type="evidence" value="ECO:0007669"/>
    <property type="project" value="InterPro"/>
</dbReference>
<feature type="domain" description="Nmd3 N-terminal" evidence="8">
    <location>
        <begin position="59"/>
        <end position="286"/>
    </location>
</feature>
<evidence type="ECO:0000256" key="5">
    <source>
        <dbReference type="ARBA" id="ARBA00022927"/>
    </source>
</evidence>
<dbReference type="GeneID" id="22912975"/>
<comment type="subcellular location">
    <subcellularLocation>
        <location evidence="7">Cytoplasm</location>
    </subcellularLocation>
    <subcellularLocation>
        <location evidence="7">Nucleus</location>
    </subcellularLocation>
</comment>
<dbReference type="InterPro" id="IPR048899">
    <property type="entry name" value="NMD_SH3"/>
</dbReference>
<dbReference type="PANTHER" id="PTHR12746">
    <property type="entry name" value="NONSENSE-MEDIATED MRNA DECAY PROTEIN 3"/>
    <property type="match status" value="1"/>
</dbReference>
<dbReference type="EMBL" id="AFNH02000614">
    <property type="protein sequence ID" value="EZG65867.1"/>
    <property type="molecule type" value="Genomic_DNA"/>
</dbReference>
<dbReference type="eggNOG" id="KOG2613">
    <property type="taxonomic scope" value="Eukaryota"/>
</dbReference>
<dbReference type="PANTHER" id="PTHR12746:SF2">
    <property type="entry name" value="60S RIBOSOMAL EXPORT PROTEIN NMD3"/>
    <property type="match status" value="1"/>
</dbReference>
<reference evidence="11" key="1">
    <citation type="submission" date="2013-12" db="EMBL/GenBank/DDBJ databases">
        <authorList>
            <person name="Omoto C.K."/>
            <person name="Sibley D."/>
            <person name="Venepally P."/>
            <person name="Hadjithomas M."/>
            <person name="Karamycheva S."/>
            <person name="Brunk B."/>
            <person name="Roos D."/>
            <person name="Caler E."/>
            <person name="Lorenzi H."/>
        </authorList>
    </citation>
    <scope>NUCLEOTIDE SEQUENCE</scope>
</reference>
<evidence type="ECO:0000256" key="2">
    <source>
        <dbReference type="ARBA" id="ARBA00017035"/>
    </source>
</evidence>
<comment type="caution">
    <text evidence="11">The sequence shown here is derived from an EMBL/GenBank/DDBJ whole genome shotgun (WGS) entry which is preliminary data.</text>
</comment>
<dbReference type="VEuPathDB" id="CryptoDB:GNI_082050"/>
<keyword evidence="5 7" id="KW-0653">Protein transport</keyword>
<dbReference type="AlphaFoldDB" id="A0A023B6D8"/>
<dbReference type="Pfam" id="PF21193">
    <property type="entry name" value="NMD_SH3"/>
    <property type="match status" value="1"/>
</dbReference>
<dbReference type="OMA" id="YHNNTWR"/>
<gene>
    <name evidence="11" type="ORF">GNI_082050</name>
</gene>
<dbReference type="Pfam" id="PF21192">
    <property type="entry name" value="OB_NMD3"/>
    <property type="match status" value="1"/>
</dbReference>
<sequence length="561" mass="63229">MQAELEMIQRRKAELETRYSAAKAGGAETAQIEAEAQQILAYEQAVLSKQQDERATILCCSCGVPVQANETRLCLTCLEQRGGVAEEISETNTVNYCKSCQRYESKNQWLMCEWESKELLALCLKRIRKPKDVRLVEASFIWTESHSRRIKVQIGVEREIDNVTIRQKKIVTFVVTTRQCDECTKSVTPHIWVSNVQVRQRAGVKRTMLFLEQLILKYEMHKNCNNIVDTPDGLDFQFSKPQHAQALVQFIRQHICCRVAPTATQLVSHDAKSNVFRNKYTTIIELCPINRNDLVYIPKKIASHLGGVPSLMICDRVSSGIRLVDPIGLRNVDLDGERYFKLGFQSLSSRMVEFMVLDAQPVDPSKIATAGIAGRFLQGMANKYAPTAGPLSRQSNAQIPSQLGNNGALDQLIQDQQMQGLTQAQDEVSVTSTVRTSAVRGRNNMVLAEVELCKCSDLGVNERYVRTISHLGAYLKSGDIVLGYDLATNNFSDSDGALNEVLRNFPYEVMVVKKQSHKKVKQWEFQNLPKDIRTRKCSEHEIAQAEQDIDDLAQELQALQV</sequence>
<keyword evidence="6 7" id="KW-0539">Nucleus</keyword>
<comment type="function">
    <text evidence="7">Acts as an adapter for the XPO1/CRM1-mediated export of the 60S ribosomal subunit.</text>
</comment>
<feature type="domain" description="60S ribosomal export protein NMD3 SH3" evidence="10">
    <location>
        <begin position="291"/>
        <end position="335"/>
    </location>
</feature>
<feature type="domain" description="60S ribosomal export protein NMD3 OB-fold" evidence="9">
    <location>
        <begin position="442"/>
        <end position="514"/>
    </location>
</feature>
<evidence type="ECO:0000256" key="4">
    <source>
        <dbReference type="ARBA" id="ARBA00022490"/>
    </source>
</evidence>
<evidence type="ECO:0000259" key="9">
    <source>
        <dbReference type="Pfam" id="PF21192"/>
    </source>
</evidence>
<evidence type="ECO:0000256" key="1">
    <source>
        <dbReference type="ARBA" id="ARBA00009794"/>
    </source>
</evidence>
<evidence type="ECO:0000313" key="11">
    <source>
        <dbReference type="EMBL" id="EZG65867.1"/>
    </source>
</evidence>
<proteinExistence type="inferred from homology"/>